<dbReference type="Pfam" id="PF00324">
    <property type="entry name" value="AA_permease"/>
    <property type="match status" value="1"/>
</dbReference>
<feature type="transmembrane region" description="Helical" evidence="5">
    <location>
        <begin position="462"/>
        <end position="482"/>
    </location>
</feature>
<keyword evidence="2 5" id="KW-0812">Transmembrane</keyword>
<gene>
    <name evidence="7" type="primary">steT</name>
    <name evidence="7" type="ORF">NCTC10166_00010</name>
</gene>
<dbReference type="RefSeq" id="WP_129719451.1">
    <property type="nucleotide sequence ID" value="NZ_LR214951.1"/>
</dbReference>
<evidence type="ECO:0000256" key="2">
    <source>
        <dbReference type="ARBA" id="ARBA00022692"/>
    </source>
</evidence>
<keyword evidence="8" id="KW-1185">Reference proteome</keyword>
<feature type="transmembrane region" description="Helical" evidence="5">
    <location>
        <begin position="166"/>
        <end position="184"/>
    </location>
</feature>
<dbReference type="InterPro" id="IPR050598">
    <property type="entry name" value="AminoAcid_Transporter"/>
</dbReference>
<comment type="subcellular location">
    <subcellularLocation>
        <location evidence="1">Membrane</location>
        <topology evidence="1">Multi-pass membrane protein</topology>
    </subcellularLocation>
</comment>
<feature type="transmembrane region" description="Helical" evidence="5">
    <location>
        <begin position="376"/>
        <end position="394"/>
    </location>
</feature>
<feature type="transmembrane region" description="Helical" evidence="5">
    <location>
        <begin position="41"/>
        <end position="62"/>
    </location>
</feature>
<evidence type="ECO:0000256" key="1">
    <source>
        <dbReference type="ARBA" id="ARBA00004141"/>
    </source>
</evidence>
<dbReference type="KEGG" id="mnu:NCTC10166_00010"/>
<dbReference type="PANTHER" id="PTHR11785">
    <property type="entry name" value="AMINO ACID TRANSPORTER"/>
    <property type="match status" value="1"/>
</dbReference>
<feature type="transmembrane region" description="Helical" evidence="5">
    <location>
        <begin position="406"/>
        <end position="431"/>
    </location>
</feature>
<evidence type="ECO:0000256" key="3">
    <source>
        <dbReference type="ARBA" id="ARBA00022989"/>
    </source>
</evidence>
<dbReference type="Gene3D" id="1.20.1740.10">
    <property type="entry name" value="Amino acid/polyamine transporter I"/>
    <property type="match status" value="1"/>
</dbReference>
<keyword evidence="3 5" id="KW-1133">Transmembrane helix</keyword>
<evidence type="ECO:0000259" key="6">
    <source>
        <dbReference type="Pfam" id="PF00324"/>
    </source>
</evidence>
<feature type="transmembrane region" description="Helical" evidence="5">
    <location>
        <begin position="289"/>
        <end position="314"/>
    </location>
</feature>
<dbReference type="GO" id="GO:0015179">
    <property type="term" value="F:L-amino acid transmembrane transporter activity"/>
    <property type="evidence" value="ECO:0007669"/>
    <property type="project" value="TreeGrafter"/>
</dbReference>
<organism evidence="7 8">
    <name type="scientific">Mesomycoplasma neurolyticum</name>
    <dbReference type="NCBI Taxonomy" id="2120"/>
    <lineage>
        <taxon>Bacteria</taxon>
        <taxon>Bacillati</taxon>
        <taxon>Mycoplasmatota</taxon>
        <taxon>Mycoplasmoidales</taxon>
        <taxon>Metamycoplasmataceae</taxon>
        <taxon>Mesomycoplasma</taxon>
    </lineage>
</organism>
<evidence type="ECO:0000313" key="8">
    <source>
        <dbReference type="Proteomes" id="UP000289440"/>
    </source>
</evidence>
<reference evidence="7 8" key="1">
    <citation type="submission" date="2019-01" db="EMBL/GenBank/DDBJ databases">
        <authorList>
            <consortium name="Pathogen Informatics"/>
        </authorList>
    </citation>
    <scope>NUCLEOTIDE SEQUENCE [LARGE SCALE GENOMIC DNA]</scope>
    <source>
        <strain evidence="7 8">NCTC10166</strain>
    </source>
</reference>
<name>A0A449A494_9BACT</name>
<feature type="transmembrane region" description="Helical" evidence="5">
    <location>
        <begin position="245"/>
        <end position="269"/>
    </location>
</feature>
<dbReference type="InterPro" id="IPR004841">
    <property type="entry name" value="AA-permease/SLC12A_dom"/>
</dbReference>
<feature type="transmembrane region" description="Helical" evidence="5">
    <location>
        <begin position="90"/>
        <end position="121"/>
    </location>
</feature>
<dbReference type="Proteomes" id="UP000289440">
    <property type="component" value="Chromosome"/>
</dbReference>
<feature type="transmembrane region" description="Helical" evidence="5">
    <location>
        <begin position="133"/>
        <end position="154"/>
    </location>
</feature>
<evidence type="ECO:0000313" key="7">
    <source>
        <dbReference type="EMBL" id="VEU59059.1"/>
    </source>
</evidence>
<protein>
    <submittedName>
        <fullName evidence="7">Serine/threonine exchanger SteT</fullName>
    </submittedName>
</protein>
<sequence length="503" mass="56208">MLKQTKKFGFFIALTMLIGSVVGIGIFFKNNSVSKATNHDGWTWLMAWIVGGIISFAAALNFSEIGTSKIPKLNGLSSWIYRVKGAKVGYAINVTFIIFYYGILFSALGIFLAEAILFFLGSLGAINLSNVPFWVAALLGFIMGAFIVVTNIFSTKSSGLIQSTTVILKFLPLIASVFIGIIFFKSNNLNSELNSESFNAFINKKSFFSFKGLIVALPAILFAYDSFLIVGSISSKLKKPKRDQFLVILVGMSIVITLYSLIAISSILHNQGVIHKLIETSLPKTAANFILPIVSFFIMVSIFGTYNGVTLAFLTELETAAKVETIFGIKFLKNKFGITKTKFIYVFALYLIVFVISILPSIILNNDRLIDGVTNYPTIFFFMVYAFNVVVYTIKRKKITETTKLNNIIFYTAALIFVIGISIIEVTYFVLLISDVFNENFETTWGLFIDGDASTIPSYVGLLFYFLMLIFAISIPFLNFYLEKLIFKRNIIKELEQKIQLSK</sequence>
<feature type="transmembrane region" description="Helical" evidence="5">
    <location>
        <begin position="343"/>
        <end position="364"/>
    </location>
</feature>
<evidence type="ECO:0000256" key="5">
    <source>
        <dbReference type="SAM" id="Phobius"/>
    </source>
</evidence>
<dbReference type="OrthoDB" id="384581at2"/>
<dbReference type="PIRSF" id="PIRSF006060">
    <property type="entry name" value="AA_transporter"/>
    <property type="match status" value="1"/>
</dbReference>
<feature type="transmembrane region" description="Helical" evidence="5">
    <location>
        <begin position="7"/>
        <end position="29"/>
    </location>
</feature>
<dbReference type="PANTHER" id="PTHR11785:SF512">
    <property type="entry name" value="SOBREMESA, ISOFORM B"/>
    <property type="match status" value="1"/>
</dbReference>
<evidence type="ECO:0000256" key="4">
    <source>
        <dbReference type="ARBA" id="ARBA00023136"/>
    </source>
</evidence>
<dbReference type="AlphaFoldDB" id="A0A449A494"/>
<dbReference type="GO" id="GO:0016020">
    <property type="term" value="C:membrane"/>
    <property type="evidence" value="ECO:0007669"/>
    <property type="project" value="UniProtKB-SubCell"/>
</dbReference>
<keyword evidence="4 5" id="KW-0472">Membrane</keyword>
<feature type="domain" description="Amino acid permease/ SLC12A" evidence="6">
    <location>
        <begin position="14"/>
        <end position="447"/>
    </location>
</feature>
<accession>A0A449A494</accession>
<proteinExistence type="predicted"/>
<feature type="transmembrane region" description="Helical" evidence="5">
    <location>
        <begin position="213"/>
        <end position="233"/>
    </location>
</feature>
<dbReference type="EMBL" id="LR214951">
    <property type="protein sequence ID" value="VEU59059.1"/>
    <property type="molecule type" value="Genomic_DNA"/>
</dbReference>